<name>A0A5C3LV17_9AGAR</name>
<dbReference type="EMBL" id="ML213615">
    <property type="protein sequence ID" value="TFK36243.1"/>
    <property type="molecule type" value="Genomic_DNA"/>
</dbReference>
<reference evidence="2 3" key="1">
    <citation type="journal article" date="2019" name="Nat. Ecol. Evol.">
        <title>Megaphylogeny resolves global patterns of mushroom evolution.</title>
        <authorList>
            <person name="Varga T."/>
            <person name="Krizsan K."/>
            <person name="Foldi C."/>
            <person name="Dima B."/>
            <person name="Sanchez-Garcia M."/>
            <person name="Sanchez-Ramirez S."/>
            <person name="Szollosi G.J."/>
            <person name="Szarkandi J.G."/>
            <person name="Papp V."/>
            <person name="Albert L."/>
            <person name="Andreopoulos W."/>
            <person name="Angelini C."/>
            <person name="Antonin V."/>
            <person name="Barry K.W."/>
            <person name="Bougher N.L."/>
            <person name="Buchanan P."/>
            <person name="Buyck B."/>
            <person name="Bense V."/>
            <person name="Catcheside P."/>
            <person name="Chovatia M."/>
            <person name="Cooper J."/>
            <person name="Damon W."/>
            <person name="Desjardin D."/>
            <person name="Finy P."/>
            <person name="Geml J."/>
            <person name="Haridas S."/>
            <person name="Hughes K."/>
            <person name="Justo A."/>
            <person name="Karasinski D."/>
            <person name="Kautmanova I."/>
            <person name="Kiss B."/>
            <person name="Kocsube S."/>
            <person name="Kotiranta H."/>
            <person name="LaButti K.M."/>
            <person name="Lechner B.E."/>
            <person name="Liimatainen K."/>
            <person name="Lipzen A."/>
            <person name="Lukacs Z."/>
            <person name="Mihaltcheva S."/>
            <person name="Morgado L.N."/>
            <person name="Niskanen T."/>
            <person name="Noordeloos M.E."/>
            <person name="Ohm R.A."/>
            <person name="Ortiz-Santana B."/>
            <person name="Ovrebo C."/>
            <person name="Racz N."/>
            <person name="Riley R."/>
            <person name="Savchenko A."/>
            <person name="Shiryaev A."/>
            <person name="Soop K."/>
            <person name="Spirin V."/>
            <person name="Szebenyi C."/>
            <person name="Tomsovsky M."/>
            <person name="Tulloss R.E."/>
            <person name="Uehling J."/>
            <person name="Grigoriev I.V."/>
            <person name="Vagvolgyi C."/>
            <person name="Papp T."/>
            <person name="Martin F.M."/>
            <person name="Miettinen O."/>
            <person name="Hibbett D.S."/>
            <person name="Nagy L.G."/>
        </authorList>
    </citation>
    <scope>NUCLEOTIDE SEQUENCE [LARGE SCALE GENOMIC DNA]</scope>
    <source>
        <strain evidence="2 3">CBS 166.37</strain>
    </source>
</reference>
<keyword evidence="1" id="KW-1133">Transmembrane helix</keyword>
<dbReference type="AlphaFoldDB" id="A0A5C3LV17"/>
<organism evidence="2 3">
    <name type="scientific">Crucibulum laeve</name>
    <dbReference type="NCBI Taxonomy" id="68775"/>
    <lineage>
        <taxon>Eukaryota</taxon>
        <taxon>Fungi</taxon>
        <taxon>Dikarya</taxon>
        <taxon>Basidiomycota</taxon>
        <taxon>Agaricomycotina</taxon>
        <taxon>Agaricomycetes</taxon>
        <taxon>Agaricomycetidae</taxon>
        <taxon>Agaricales</taxon>
        <taxon>Agaricineae</taxon>
        <taxon>Nidulariaceae</taxon>
        <taxon>Crucibulum</taxon>
    </lineage>
</organism>
<dbReference type="Proteomes" id="UP000308652">
    <property type="component" value="Unassembled WGS sequence"/>
</dbReference>
<proteinExistence type="predicted"/>
<sequence>MSIDTHSISSGSSSALYEKDDTDIKTRHFLCIPVRYGLLSCSALLFLVASAFAALGASLAHSTSFRKLSDDIERITVILHVAAFSIASLIALLGIYAAIARSQLLLSIGSGVLSLYLLYGPNSKDAGTDLAQNVCNGDEQGSEETDVDCTCQGMYVDLVRNSKCF</sequence>
<feature type="transmembrane region" description="Helical" evidence="1">
    <location>
        <begin position="77"/>
        <end position="99"/>
    </location>
</feature>
<gene>
    <name evidence="2" type="ORF">BDQ12DRAFT_667943</name>
</gene>
<evidence type="ECO:0000256" key="1">
    <source>
        <dbReference type="SAM" id="Phobius"/>
    </source>
</evidence>
<protein>
    <submittedName>
        <fullName evidence="2">Uncharacterized protein</fullName>
    </submittedName>
</protein>
<keyword evidence="1" id="KW-0472">Membrane</keyword>
<feature type="transmembrane region" description="Helical" evidence="1">
    <location>
        <begin position="36"/>
        <end position="57"/>
    </location>
</feature>
<evidence type="ECO:0000313" key="2">
    <source>
        <dbReference type="EMBL" id="TFK36243.1"/>
    </source>
</evidence>
<evidence type="ECO:0000313" key="3">
    <source>
        <dbReference type="Proteomes" id="UP000308652"/>
    </source>
</evidence>
<accession>A0A5C3LV17</accession>
<keyword evidence="1" id="KW-0812">Transmembrane</keyword>
<keyword evidence="3" id="KW-1185">Reference proteome</keyword>